<gene>
    <name evidence="2" type="ORF">EJ08DRAFT_731378</name>
</gene>
<accession>A0A9P4NWT6</accession>
<evidence type="ECO:0000313" key="3">
    <source>
        <dbReference type="Proteomes" id="UP000800235"/>
    </source>
</evidence>
<dbReference type="EMBL" id="MU007019">
    <property type="protein sequence ID" value="KAF2433810.1"/>
    <property type="molecule type" value="Genomic_DNA"/>
</dbReference>
<reference evidence="2" key="1">
    <citation type="journal article" date="2020" name="Stud. Mycol.">
        <title>101 Dothideomycetes genomes: a test case for predicting lifestyles and emergence of pathogens.</title>
        <authorList>
            <person name="Haridas S."/>
            <person name="Albert R."/>
            <person name="Binder M."/>
            <person name="Bloem J."/>
            <person name="Labutti K."/>
            <person name="Salamov A."/>
            <person name="Andreopoulos B."/>
            <person name="Baker S."/>
            <person name="Barry K."/>
            <person name="Bills G."/>
            <person name="Bluhm B."/>
            <person name="Cannon C."/>
            <person name="Castanera R."/>
            <person name="Culley D."/>
            <person name="Daum C."/>
            <person name="Ezra D."/>
            <person name="Gonzalez J."/>
            <person name="Henrissat B."/>
            <person name="Kuo A."/>
            <person name="Liang C."/>
            <person name="Lipzen A."/>
            <person name="Lutzoni F."/>
            <person name="Magnuson J."/>
            <person name="Mondo S."/>
            <person name="Nolan M."/>
            <person name="Ohm R."/>
            <person name="Pangilinan J."/>
            <person name="Park H.-J."/>
            <person name="Ramirez L."/>
            <person name="Alfaro M."/>
            <person name="Sun H."/>
            <person name="Tritt A."/>
            <person name="Yoshinaga Y."/>
            <person name="Zwiers L.-H."/>
            <person name="Turgeon B."/>
            <person name="Goodwin S."/>
            <person name="Spatafora J."/>
            <person name="Crous P."/>
            <person name="Grigoriev I."/>
        </authorList>
    </citation>
    <scope>NUCLEOTIDE SEQUENCE</scope>
    <source>
        <strain evidence="2">CBS 130266</strain>
    </source>
</reference>
<feature type="region of interest" description="Disordered" evidence="1">
    <location>
        <begin position="297"/>
        <end position="338"/>
    </location>
</feature>
<evidence type="ECO:0000313" key="2">
    <source>
        <dbReference type="EMBL" id="KAF2433810.1"/>
    </source>
</evidence>
<keyword evidence="3" id="KW-1185">Reference proteome</keyword>
<proteinExistence type="predicted"/>
<evidence type="ECO:0000256" key="1">
    <source>
        <dbReference type="SAM" id="MobiDB-lite"/>
    </source>
</evidence>
<feature type="compositionally biased region" description="Acidic residues" evidence="1">
    <location>
        <begin position="303"/>
        <end position="312"/>
    </location>
</feature>
<protein>
    <submittedName>
        <fullName evidence="2">Uncharacterized protein</fullName>
    </submittedName>
</protein>
<feature type="compositionally biased region" description="Basic and acidic residues" evidence="1">
    <location>
        <begin position="328"/>
        <end position="338"/>
    </location>
</feature>
<dbReference type="Proteomes" id="UP000800235">
    <property type="component" value="Unassembled WGS sequence"/>
</dbReference>
<sequence length="338" mass="38575">MASSTTMAPRPGRPIVFLSLAPEIRNLIYEYALLENDIDKDSHVRTPIFENKRTYPAKANIVYTKPPTLAFTCTQICREMATMWMKEGLYVNLVDDLAVSTIERLNVYLPTGLLLGYGSPSDLYASEYGPIFALQLELREKGHQLVVHLQYNLGKVWVEAFDNYLLEVRARTVDRFGGDDLIGIARWLGERARTELGVWENRENREDPDWSWNTYRDYNPISARKEGGDDEQSDDYKAELGRGASFLEYQLRGALEEDDFKAGVMVDLDSDDEKESEAVPIAKVEEQEMNEQKVVKELVGSEQVDEEGDGGEYDGKDEHEDMELVQEENDKSNVERCC</sequence>
<name>A0A9P4NWT6_9PEZI</name>
<comment type="caution">
    <text evidence="2">The sequence shown here is derived from an EMBL/GenBank/DDBJ whole genome shotgun (WGS) entry which is preliminary data.</text>
</comment>
<organism evidence="2 3">
    <name type="scientific">Tothia fuscella</name>
    <dbReference type="NCBI Taxonomy" id="1048955"/>
    <lineage>
        <taxon>Eukaryota</taxon>
        <taxon>Fungi</taxon>
        <taxon>Dikarya</taxon>
        <taxon>Ascomycota</taxon>
        <taxon>Pezizomycotina</taxon>
        <taxon>Dothideomycetes</taxon>
        <taxon>Pleosporomycetidae</taxon>
        <taxon>Venturiales</taxon>
        <taxon>Cylindrosympodiaceae</taxon>
        <taxon>Tothia</taxon>
    </lineage>
</organism>
<dbReference type="AlphaFoldDB" id="A0A9P4NWT6"/>